<evidence type="ECO:0000313" key="3">
    <source>
        <dbReference type="Proteomes" id="UP001162162"/>
    </source>
</evidence>
<dbReference type="Proteomes" id="UP001162162">
    <property type="component" value="Unassembled WGS sequence"/>
</dbReference>
<dbReference type="AlphaFoldDB" id="A0AAV8Z1P3"/>
<protein>
    <recommendedName>
        <fullName evidence="1">DUF4773 domain-containing protein</fullName>
    </recommendedName>
</protein>
<accession>A0AAV8Z1P3</accession>
<dbReference type="EMBL" id="JAPWTK010000020">
    <property type="protein sequence ID" value="KAJ8957973.1"/>
    <property type="molecule type" value="Genomic_DNA"/>
</dbReference>
<keyword evidence="3" id="KW-1185">Reference proteome</keyword>
<dbReference type="PANTHER" id="PTHR36299:SF1">
    <property type="entry name" value="DUF4773 DOMAIN-CONTAINING PROTEIN"/>
    <property type="match status" value="1"/>
</dbReference>
<dbReference type="Pfam" id="PF15998">
    <property type="entry name" value="DUF4773"/>
    <property type="match status" value="1"/>
</dbReference>
<organism evidence="2 3">
    <name type="scientific">Aromia moschata</name>
    <dbReference type="NCBI Taxonomy" id="1265417"/>
    <lineage>
        <taxon>Eukaryota</taxon>
        <taxon>Metazoa</taxon>
        <taxon>Ecdysozoa</taxon>
        <taxon>Arthropoda</taxon>
        <taxon>Hexapoda</taxon>
        <taxon>Insecta</taxon>
        <taxon>Pterygota</taxon>
        <taxon>Neoptera</taxon>
        <taxon>Endopterygota</taxon>
        <taxon>Coleoptera</taxon>
        <taxon>Polyphaga</taxon>
        <taxon>Cucujiformia</taxon>
        <taxon>Chrysomeloidea</taxon>
        <taxon>Cerambycidae</taxon>
        <taxon>Cerambycinae</taxon>
        <taxon>Callichromatini</taxon>
        <taxon>Aromia</taxon>
    </lineage>
</organism>
<evidence type="ECO:0000313" key="2">
    <source>
        <dbReference type="EMBL" id="KAJ8957973.1"/>
    </source>
</evidence>
<dbReference type="InterPro" id="IPR031941">
    <property type="entry name" value="DUF4773"/>
</dbReference>
<gene>
    <name evidence="2" type="ORF">NQ318_001974</name>
</gene>
<dbReference type="PANTHER" id="PTHR36299">
    <property type="entry name" value="AGAP008005-PA"/>
    <property type="match status" value="1"/>
</dbReference>
<evidence type="ECO:0000259" key="1">
    <source>
        <dbReference type="Pfam" id="PF15998"/>
    </source>
</evidence>
<sequence length="212" mass="24197">MPLRMTSLENILRNNQPWIKNNGHIGSKIKILRRIGFRSNGCTCQELTCGCCLGINLNQFNFSREGCMNFTYDPFDFSVGMDMYMNQDVIYSNSFSAHERRIRPPLCLPIVIPYIPIQIDACARLYDIYTPGRNLHMCFDFEMRIQQATLLILHFDCMRMGSDGLALVKPGDMGGLPTTTESQVDSDIYDEVTEIKTNLNGKRKIYKSPSQA</sequence>
<name>A0AAV8Z1P3_9CUCU</name>
<feature type="domain" description="DUF4773" evidence="1">
    <location>
        <begin position="42"/>
        <end position="164"/>
    </location>
</feature>
<reference evidence="2" key="1">
    <citation type="journal article" date="2023" name="Insect Mol. Biol.">
        <title>Genome sequencing provides insights into the evolution of gene families encoding plant cell wall-degrading enzymes in longhorned beetles.</title>
        <authorList>
            <person name="Shin N.R."/>
            <person name="Okamura Y."/>
            <person name="Kirsch R."/>
            <person name="Pauchet Y."/>
        </authorList>
    </citation>
    <scope>NUCLEOTIDE SEQUENCE</scope>
    <source>
        <strain evidence="2">AMC_N1</strain>
    </source>
</reference>
<proteinExistence type="predicted"/>
<comment type="caution">
    <text evidence="2">The sequence shown here is derived from an EMBL/GenBank/DDBJ whole genome shotgun (WGS) entry which is preliminary data.</text>
</comment>